<protein>
    <submittedName>
        <fullName evidence="1">Uncharacterized protein</fullName>
    </submittedName>
</protein>
<organism evidence="1 2">
    <name type="scientific">Xanthomonas hortorum pv. carotae</name>
    <dbReference type="NCBI Taxonomy" id="487904"/>
    <lineage>
        <taxon>Bacteria</taxon>
        <taxon>Pseudomonadati</taxon>
        <taxon>Pseudomonadota</taxon>
        <taxon>Gammaproteobacteria</taxon>
        <taxon>Lysobacterales</taxon>
        <taxon>Lysobacteraceae</taxon>
        <taxon>Xanthomonas</taxon>
    </lineage>
</organism>
<dbReference type="EMBL" id="CAJDKC010000005">
    <property type="protein sequence ID" value="CAD0364305.1"/>
    <property type="molecule type" value="Genomic_DNA"/>
</dbReference>
<reference evidence="1 2" key="1">
    <citation type="submission" date="2020-07" db="EMBL/GenBank/DDBJ databases">
        <authorList>
            <person name="Pothier F. J."/>
        </authorList>
    </citation>
    <scope>NUCLEOTIDE SEQUENCE [LARGE SCALE GENOMIC DNA]</scope>
    <source>
        <strain evidence="1 2">CFBP 7900</strain>
    </source>
</reference>
<dbReference type="Proteomes" id="UP000587508">
    <property type="component" value="Unassembled WGS sequence"/>
</dbReference>
<comment type="caution">
    <text evidence="1">The sequence shown here is derived from an EMBL/GenBank/DDBJ whole genome shotgun (WGS) entry which is preliminary data.</text>
</comment>
<accession>A0A6V7FMT0</accession>
<evidence type="ECO:0000313" key="2">
    <source>
        <dbReference type="Proteomes" id="UP000587508"/>
    </source>
</evidence>
<dbReference type="Gene3D" id="1.25.40.10">
    <property type="entry name" value="Tetratricopeptide repeat domain"/>
    <property type="match status" value="1"/>
</dbReference>
<dbReference type="RefSeq" id="WP_023905424.1">
    <property type="nucleotide sequence ID" value="NZ_CAJDKC010000005.1"/>
</dbReference>
<gene>
    <name evidence="1" type="ORF">CFBP7900_41720</name>
</gene>
<evidence type="ECO:0000313" key="1">
    <source>
        <dbReference type="EMBL" id="CAD0364305.1"/>
    </source>
</evidence>
<sequence length="337" mass="36486">MRKGSASRKLVIATVVVLAVAAICVAWLRWHRLDQVVGANPVRAPSAVTLGRQAKPGVASAPLPPADVPLRQVFNELSRRAEKGDPAAACRLASELDRCDGIQQQLATYDELAWRAQRARERKVVTPNEGANADAWNKMLDGMAMGLVKAADRCEGIRQVSVAERVALWRQGALGGNPGALAHYAVGNAFRRRDMLELLPELQRYRKEAESMALQAASRGDLQTSLALAAAYSPRRDTGERFFLAQVVKPDLARSLALYRRGSQQLPATAGLRSREVIDDNIAWLRQHATASDLARADVLGNEWARKWSAAPSATLAGMTVNDDGGVGDIQPAQCAQ</sequence>
<proteinExistence type="predicted"/>
<dbReference type="InterPro" id="IPR011990">
    <property type="entry name" value="TPR-like_helical_dom_sf"/>
</dbReference>
<name>A0A6V7FMT0_9XANT</name>
<dbReference type="AlphaFoldDB" id="A0A6V7FMT0"/>
<dbReference type="EMBL" id="CAJDKC010000005">
    <property type="protein sequence ID" value="CAD0364302.1"/>
    <property type="molecule type" value="Genomic_DNA"/>
</dbReference>